<dbReference type="PANTHER" id="PTHR44757:SF2">
    <property type="entry name" value="BIOFILM ARCHITECTURE MAINTENANCE PROTEIN MBAA"/>
    <property type="match status" value="1"/>
</dbReference>
<dbReference type="InterPro" id="IPR000700">
    <property type="entry name" value="PAS-assoc_C"/>
</dbReference>
<dbReference type="InterPro" id="IPR029016">
    <property type="entry name" value="GAF-like_dom_sf"/>
</dbReference>
<dbReference type="Pfam" id="PF13426">
    <property type="entry name" value="PAS_9"/>
    <property type="match status" value="1"/>
</dbReference>
<protein>
    <submittedName>
        <fullName evidence="7">PAS domain S-box protein</fullName>
    </submittedName>
</protein>
<evidence type="ECO:0000256" key="1">
    <source>
        <dbReference type="ARBA" id="ARBA00022553"/>
    </source>
</evidence>
<dbReference type="AlphaFoldDB" id="A0A6B9F395"/>
<dbReference type="SMART" id="SM00086">
    <property type="entry name" value="PAC"/>
    <property type="match status" value="2"/>
</dbReference>
<dbReference type="SUPFAM" id="SSF47384">
    <property type="entry name" value="Homodimeric domain of signal transducing histidine kinase"/>
    <property type="match status" value="1"/>
</dbReference>
<reference evidence="7 8" key="1">
    <citation type="submission" date="2018-12" db="EMBL/GenBank/DDBJ databases">
        <title>Complete genome sequence of Haloplanus rallus MBLA0036.</title>
        <authorList>
            <person name="Nam Y.-d."/>
            <person name="Kang J."/>
            <person name="Chung W.-H."/>
            <person name="Park Y.S."/>
        </authorList>
    </citation>
    <scope>NUCLEOTIDE SEQUENCE [LARGE SCALE GENOMIC DNA]</scope>
    <source>
        <strain evidence="7 8">MBLA0036</strain>
    </source>
</reference>
<dbReference type="SMART" id="SM00091">
    <property type="entry name" value="PAS"/>
    <property type="match status" value="3"/>
</dbReference>
<organism evidence="7 8">
    <name type="scientific">Haloplanus rallus</name>
    <dbReference type="NCBI Taxonomy" id="1816183"/>
    <lineage>
        <taxon>Archaea</taxon>
        <taxon>Methanobacteriati</taxon>
        <taxon>Methanobacteriota</taxon>
        <taxon>Stenosarchaea group</taxon>
        <taxon>Halobacteria</taxon>
        <taxon>Halobacteriales</taxon>
        <taxon>Haloferacaceae</taxon>
        <taxon>Haloplanus</taxon>
    </lineage>
</organism>
<evidence type="ECO:0000256" key="3">
    <source>
        <dbReference type="SAM" id="MobiDB-lite"/>
    </source>
</evidence>
<evidence type="ECO:0000259" key="5">
    <source>
        <dbReference type="PROSITE" id="PS50112"/>
    </source>
</evidence>
<dbReference type="InterPro" id="IPR005467">
    <property type="entry name" value="His_kinase_dom"/>
</dbReference>
<dbReference type="EMBL" id="CP034345">
    <property type="protein sequence ID" value="QGX94876.1"/>
    <property type="molecule type" value="Genomic_DNA"/>
</dbReference>
<feature type="domain" description="Histidine kinase" evidence="4">
    <location>
        <begin position="658"/>
        <end position="904"/>
    </location>
</feature>
<dbReference type="PROSITE" id="PS50113">
    <property type="entry name" value="PAC"/>
    <property type="match status" value="2"/>
</dbReference>
<dbReference type="InterPro" id="IPR003594">
    <property type="entry name" value="HATPase_dom"/>
</dbReference>
<dbReference type="Pfam" id="PF08448">
    <property type="entry name" value="PAS_4"/>
    <property type="match status" value="1"/>
</dbReference>
<feature type="domain" description="PAC" evidence="6">
    <location>
        <begin position="595"/>
        <end position="647"/>
    </location>
</feature>
<dbReference type="KEGG" id="hra:EI982_08785"/>
<dbReference type="Proteomes" id="UP000428325">
    <property type="component" value="Chromosome"/>
</dbReference>
<feature type="region of interest" description="Disordered" evidence="3">
    <location>
        <begin position="783"/>
        <end position="829"/>
    </location>
</feature>
<dbReference type="InterPro" id="IPR013767">
    <property type="entry name" value="PAS_fold"/>
</dbReference>
<accession>A0A6B9F395</accession>
<dbReference type="SUPFAM" id="SSF55785">
    <property type="entry name" value="PYP-like sensor domain (PAS domain)"/>
    <property type="match status" value="3"/>
</dbReference>
<dbReference type="InterPro" id="IPR000014">
    <property type="entry name" value="PAS"/>
</dbReference>
<dbReference type="InterPro" id="IPR003018">
    <property type="entry name" value="GAF"/>
</dbReference>
<evidence type="ECO:0000313" key="7">
    <source>
        <dbReference type="EMBL" id="QGX94876.1"/>
    </source>
</evidence>
<dbReference type="InterPro" id="IPR004358">
    <property type="entry name" value="Sig_transdc_His_kin-like_C"/>
</dbReference>
<dbReference type="PRINTS" id="PR00344">
    <property type="entry name" value="BCTRLSENSOR"/>
</dbReference>
<dbReference type="CDD" id="cd00130">
    <property type="entry name" value="PAS"/>
    <property type="match status" value="2"/>
</dbReference>
<dbReference type="PANTHER" id="PTHR44757">
    <property type="entry name" value="DIGUANYLATE CYCLASE DGCP"/>
    <property type="match status" value="1"/>
</dbReference>
<evidence type="ECO:0000259" key="4">
    <source>
        <dbReference type="PROSITE" id="PS50109"/>
    </source>
</evidence>
<dbReference type="SUPFAM" id="SSF55874">
    <property type="entry name" value="ATPase domain of HSP90 chaperone/DNA topoisomerase II/histidine kinase"/>
    <property type="match status" value="1"/>
</dbReference>
<dbReference type="PROSITE" id="PS50112">
    <property type="entry name" value="PAS"/>
    <property type="match status" value="3"/>
</dbReference>
<gene>
    <name evidence="7" type="ORF">EI982_08785</name>
</gene>
<feature type="compositionally biased region" description="Basic and acidic residues" evidence="3">
    <location>
        <begin position="800"/>
        <end position="817"/>
    </location>
</feature>
<evidence type="ECO:0000259" key="6">
    <source>
        <dbReference type="PROSITE" id="PS50113"/>
    </source>
</evidence>
<dbReference type="GO" id="GO:0000155">
    <property type="term" value="F:phosphorelay sensor kinase activity"/>
    <property type="evidence" value="ECO:0007669"/>
    <property type="project" value="InterPro"/>
</dbReference>
<dbReference type="Pfam" id="PF13185">
    <property type="entry name" value="GAF_2"/>
    <property type="match status" value="1"/>
</dbReference>
<keyword evidence="1" id="KW-0597">Phosphoprotein</keyword>
<feature type="domain" description="PAC" evidence="6">
    <location>
        <begin position="349"/>
        <end position="405"/>
    </location>
</feature>
<dbReference type="SUPFAM" id="SSF55781">
    <property type="entry name" value="GAF domain-like"/>
    <property type="match status" value="1"/>
</dbReference>
<feature type="compositionally biased region" description="Polar residues" evidence="3">
    <location>
        <begin position="783"/>
        <end position="796"/>
    </location>
</feature>
<dbReference type="CDD" id="cd00082">
    <property type="entry name" value="HisKA"/>
    <property type="match status" value="1"/>
</dbReference>
<dbReference type="InterPro" id="IPR001610">
    <property type="entry name" value="PAC"/>
</dbReference>
<sequence length="904" mass="98103">MSGTTEPGRVLHVVDESPTVRFEPWTDCTVETVTNAADASVRLAEAAFDCVVVEDDASLTAVRAAVGDLPVLVVAATEADGLADDRSVVLTDPDAKSLADRVDGAVERQRAARRAASAERAYRLVEAVGRALAAAETRSEVDRRVCEAVADAGPYAAVWIGDHDPERDVVTRRAAAGDDAGYSGDEVPADAGATERAIRTGEVAVERGGGDTPGDEGGATAAVPLRDDGTVTGVLHVATHRADALDERTTEALTTAGSLVADATERAETRARRERRNRQFRSAVEHAGHVVLLTDADGRITYVNDAFESVTGYTESEALGRSPALLQSGTHDEAFYRDLWETIRDGDVWQGEVVNERKDGSEYVIDQTIAPISDDDGDGDDEAIGYVAINRDITARKERELNLTFLKRAIDQAGIGIGTYDADGYATYVNERLAEQFGTDRDELREHHMCSLDPRLDRSRFPAYWSSFEDGERRIYDTRIGRLDTDECVPVEVVTSRVRIDGEPYQVNTVRDATERKRQERDLERFRSAVAHAGHSVLITDAEGRIEYVNDAFESVTGYSAAEAIGQTPALLQSGTHDEAFYHDLWETILDGDVWQGEVVNERKDGSEYVVDQTIAPISDDDGEITGFVAINRDVSELKAYERELEAQNDRLKQYGETVAHDLRNPLAALDAELKQFRATVDRESAADGPADTVDAAAVNDLCASIDDTVDRMETLIEDLLAMAEHGQRVIDPEPVSLESAATEAWTGIDAPDAELSVQDIAVDADPDRLRELLANLFRNSVEHGSTSSRTQSGDSEGSEIPRETGEAGDSVEHGSTDDPDDGLHVWVSPLDFSPGFAVEDDGPGIPPDERDDVFERGFTTASDGTGFGLAIVERIADAHGWTVSVTEGREGGARFEFRTDEDA</sequence>
<dbReference type="SMART" id="SM00388">
    <property type="entry name" value="HisKA"/>
    <property type="match status" value="1"/>
</dbReference>
<evidence type="ECO:0000313" key="8">
    <source>
        <dbReference type="Proteomes" id="UP000428325"/>
    </source>
</evidence>
<evidence type="ECO:0000256" key="2">
    <source>
        <dbReference type="SAM" id="Coils"/>
    </source>
</evidence>
<name>A0A6B9F395_9EURY</name>
<feature type="domain" description="PAS" evidence="5">
    <location>
        <begin position="402"/>
        <end position="444"/>
    </location>
</feature>
<keyword evidence="2" id="KW-0175">Coiled coil</keyword>
<dbReference type="PROSITE" id="PS50109">
    <property type="entry name" value="HIS_KIN"/>
    <property type="match status" value="1"/>
</dbReference>
<dbReference type="NCBIfam" id="TIGR00229">
    <property type="entry name" value="sensory_box"/>
    <property type="match status" value="3"/>
</dbReference>
<dbReference type="InterPro" id="IPR013656">
    <property type="entry name" value="PAS_4"/>
</dbReference>
<dbReference type="InterPro" id="IPR052155">
    <property type="entry name" value="Biofilm_reg_signaling"/>
</dbReference>
<dbReference type="SMART" id="SM00387">
    <property type="entry name" value="HATPase_c"/>
    <property type="match status" value="1"/>
</dbReference>
<dbReference type="GeneID" id="43369628"/>
<dbReference type="Pfam" id="PF02518">
    <property type="entry name" value="HATPase_c"/>
    <property type="match status" value="1"/>
</dbReference>
<feature type="domain" description="PAS" evidence="5">
    <location>
        <begin position="522"/>
        <end position="593"/>
    </location>
</feature>
<dbReference type="CDD" id="cd00075">
    <property type="entry name" value="HATPase"/>
    <property type="match status" value="1"/>
</dbReference>
<dbReference type="InterPro" id="IPR003661">
    <property type="entry name" value="HisK_dim/P_dom"/>
</dbReference>
<feature type="coiled-coil region" evidence="2">
    <location>
        <begin position="631"/>
        <end position="687"/>
    </location>
</feature>
<dbReference type="Gene3D" id="1.10.287.130">
    <property type="match status" value="1"/>
</dbReference>
<keyword evidence="8" id="KW-1185">Reference proteome</keyword>
<dbReference type="RefSeq" id="WP_157689333.1">
    <property type="nucleotide sequence ID" value="NZ_CP034345.1"/>
</dbReference>
<dbReference type="Gene3D" id="3.30.450.20">
    <property type="entry name" value="PAS domain"/>
    <property type="match status" value="3"/>
</dbReference>
<dbReference type="Gene3D" id="3.30.565.10">
    <property type="entry name" value="Histidine kinase-like ATPase, C-terminal domain"/>
    <property type="match status" value="1"/>
</dbReference>
<dbReference type="Pfam" id="PF00989">
    <property type="entry name" value="PAS"/>
    <property type="match status" value="1"/>
</dbReference>
<dbReference type="InterPro" id="IPR035965">
    <property type="entry name" value="PAS-like_dom_sf"/>
</dbReference>
<dbReference type="GO" id="GO:0006355">
    <property type="term" value="P:regulation of DNA-templated transcription"/>
    <property type="evidence" value="ECO:0007669"/>
    <property type="project" value="InterPro"/>
</dbReference>
<feature type="domain" description="PAS" evidence="5">
    <location>
        <begin position="276"/>
        <end position="322"/>
    </location>
</feature>
<dbReference type="Gene3D" id="3.30.450.40">
    <property type="match status" value="1"/>
</dbReference>
<proteinExistence type="predicted"/>
<dbReference type="InterPro" id="IPR036097">
    <property type="entry name" value="HisK_dim/P_sf"/>
</dbReference>
<feature type="region of interest" description="Disordered" evidence="3">
    <location>
        <begin position="205"/>
        <end position="224"/>
    </location>
</feature>
<dbReference type="InterPro" id="IPR036890">
    <property type="entry name" value="HATPase_C_sf"/>
</dbReference>
<dbReference type="OrthoDB" id="8127at2157"/>